<dbReference type="OrthoDB" id="420195at2759"/>
<comment type="similarity">
    <text evidence="3">Belongs to the TTC4 family.</text>
</comment>
<dbReference type="STRING" id="71139.A0A059DEQ0"/>
<gene>
    <name evidence="5" type="ORF">EUGRSUZ_A01369</name>
</gene>
<dbReference type="EMBL" id="KK198753">
    <property type="protein sequence ID" value="KCW89042.1"/>
    <property type="molecule type" value="Genomic_DNA"/>
</dbReference>
<dbReference type="CDD" id="cd21377">
    <property type="entry name" value="CTWD_Cns1-like"/>
    <property type="match status" value="1"/>
</dbReference>
<feature type="domain" description="Cns1/TTC4 wheel" evidence="4">
    <location>
        <begin position="200"/>
        <end position="275"/>
    </location>
</feature>
<dbReference type="FunCoup" id="A0A059DEQ0">
    <property type="interactions" value="3305"/>
</dbReference>
<evidence type="ECO:0000259" key="4">
    <source>
        <dbReference type="Pfam" id="PF18972"/>
    </source>
</evidence>
<dbReference type="SUPFAM" id="SSF48452">
    <property type="entry name" value="TPR-like"/>
    <property type="match status" value="1"/>
</dbReference>
<dbReference type="SMART" id="SM00028">
    <property type="entry name" value="TPR"/>
    <property type="match status" value="3"/>
</dbReference>
<dbReference type="Pfam" id="PF18972">
    <property type="entry name" value="Wheel"/>
    <property type="match status" value="1"/>
</dbReference>
<protein>
    <recommendedName>
        <fullName evidence="4">Cns1/TTC4 wheel domain-containing protein</fullName>
    </recommendedName>
</protein>
<dbReference type="InterPro" id="IPR011990">
    <property type="entry name" value="TPR-like_helical_dom_sf"/>
</dbReference>
<proteinExistence type="inferred from homology"/>
<organism evidence="5">
    <name type="scientific">Eucalyptus grandis</name>
    <name type="common">Flooded gum</name>
    <dbReference type="NCBI Taxonomy" id="71139"/>
    <lineage>
        <taxon>Eukaryota</taxon>
        <taxon>Viridiplantae</taxon>
        <taxon>Streptophyta</taxon>
        <taxon>Embryophyta</taxon>
        <taxon>Tracheophyta</taxon>
        <taxon>Spermatophyta</taxon>
        <taxon>Magnoliopsida</taxon>
        <taxon>eudicotyledons</taxon>
        <taxon>Gunneridae</taxon>
        <taxon>Pentapetalae</taxon>
        <taxon>rosids</taxon>
        <taxon>malvids</taxon>
        <taxon>Myrtales</taxon>
        <taxon>Myrtaceae</taxon>
        <taxon>Myrtoideae</taxon>
        <taxon>Eucalypteae</taxon>
        <taxon>Eucalyptus</taxon>
    </lineage>
</organism>
<keyword evidence="1" id="KW-0677">Repeat</keyword>
<dbReference type="Gene3D" id="1.25.40.10">
    <property type="entry name" value="Tetratricopeptide repeat domain"/>
    <property type="match status" value="1"/>
</dbReference>
<evidence type="ECO:0000256" key="1">
    <source>
        <dbReference type="ARBA" id="ARBA00022737"/>
    </source>
</evidence>
<keyword evidence="2" id="KW-0802">TPR repeat</keyword>
<dbReference type="AlphaFoldDB" id="A0A059DEQ0"/>
<name>A0A059DEQ0_EUCGR</name>
<evidence type="ECO:0000256" key="3">
    <source>
        <dbReference type="ARBA" id="ARBA00023602"/>
    </source>
</evidence>
<dbReference type="KEGG" id="egr:104437082"/>
<dbReference type="InParanoid" id="A0A059DEQ0"/>
<evidence type="ECO:0000313" key="5">
    <source>
        <dbReference type="EMBL" id="KCW89042.1"/>
    </source>
</evidence>
<dbReference type="PANTHER" id="PTHR46035">
    <property type="entry name" value="TETRATRICOPEPTIDE REPEAT PROTEIN 4"/>
    <property type="match status" value="1"/>
</dbReference>
<dbReference type="GO" id="GO:0051879">
    <property type="term" value="F:Hsp90 protein binding"/>
    <property type="evidence" value="ECO:0000318"/>
    <property type="project" value="GO_Central"/>
</dbReference>
<dbReference type="PANTHER" id="PTHR46035:SF1">
    <property type="entry name" value="TETRATRICOPEPTIDE REPEAT PROTEIN 4"/>
    <property type="match status" value="1"/>
</dbReference>
<dbReference type="GO" id="GO:0005634">
    <property type="term" value="C:nucleus"/>
    <property type="evidence" value="ECO:0000318"/>
    <property type="project" value="GO_Central"/>
</dbReference>
<evidence type="ECO:0000256" key="2">
    <source>
        <dbReference type="ARBA" id="ARBA00022803"/>
    </source>
</evidence>
<dbReference type="InterPro" id="IPR044059">
    <property type="entry name" value="Csn1/TTC4_wheel"/>
</dbReference>
<sequence>MALWMEKGSQPQTQSEIADLDAIAALKESAALELKEKGNEYVKLGKKHYSDAIDCYTRAIDQKALSDSENSVLFANRAHVNLLLGNYRRALTDAEEAINLCPTNVKAFYRAAKASLSLNLLNEAKLYCENGLEKDPSNEELKKLARKVESNIMERRSYEAKVSNAVTVAKGLVSAIEARKLKMGKAMYRELTGLKKPVLDKDNILHWPVLLLYAEVMSSDFIEDFCETDMFSAHLDLIFSEDSPPLPWDTENKYTRDAIELYYEASSGTCLSTAKLLQYFLEGTAGANVELPHEDENAAGSSSSNTISAGDDFASKWIRVNEKRTLHDVLRESRFTIPGIPVFFVVSRRSSFYQVFKSGKWSPQ</sequence>
<accession>A0A059DEQ0</accession>
<dbReference type="GO" id="GO:0006457">
    <property type="term" value="P:protein folding"/>
    <property type="evidence" value="ECO:0000318"/>
    <property type="project" value="GO_Central"/>
</dbReference>
<dbReference type="Gramene" id="KCW89042">
    <property type="protein sequence ID" value="KCW89042"/>
    <property type="gene ID" value="EUGRSUZ_A01369"/>
</dbReference>
<dbReference type="InterPro" id="IPR019734">
    <property type="entry name" value="TPR_rpt"/>
</dbReference>
<dbReference type="GO" id="GO:0030544">
    <property type="term" value="F:Hsp70 protein binding"/>
    <property type="evidence" value="ECO:0000318"/>
    <property type="project" value="GO_Central"/>
</dbReference>
<reference evidence="5" key="1">
    <citation type="submission" date="2013-07" db="EMBL/GenBank/DDBJ databases">
        <title>The genome of Eucalyptus grandis.</title>
        <authorList>
            <person name="Schmutz J."/>
            <person name="Hayes R."/>
            <person name="Myburg A."/>
            <person name="Tuskan G."/>
            <person name="Grattapaglia D."/>
            <person name="Rokhsar D.S."/>
        </authorList>
    </citation>
    <scope>NUCLEOTIDE SEQUENCE</scope>
    <source>
        <tissue evidence="5">Leaf extractions</tissue>
    </source>
</reference>
<dbReference type="eggNOG" id="KOG0551">
    <property type="taxonomic scope" value="Eukaryota"/>
</dbReference>
<dbReference type="OMA" id="WRAAQCA"/>